<dbReference type="Gene3D" id="3.40.50.2000">
    <property type="entry name" value="Glycogen Phosphorylase B"/>
    <property type="match status" value="2"/>
</dbReference>
<dbReference type="GO" id="GO:0016757">
    <property type="term" value="F:glycosyltransferase activity"/>
    <property type="evidence" value="ECO:0007669"/>
    <property type="project" value="UniProtKB-KW"/>
</dbReference>
<feature type="domain" description="Glycosyltransferase subfamily 4-like N-terminal" evidence="3">
    <location>
        <begin position="61"/>
        <end position="165"/>
    </location>
</feature>
<dbReference type="PATRIC" id="fig|1703775.3.peg.1311"/>
<evidence type="ECO:0000313" key="4">
    <source>
        <dbReference type="EMBL" id="KPJ64957.1"/>
    </source>
</evidence>
<accession>A0A0S7XR20</accession>
<organism evidence="4 5">
    <name type="scientific">candidate division WOR-1 bacterium DG_54_3</name>
    <dbReference type="NCBI Taxonomy" id="1703775"/>
    <lineage>
        <taxon>Bacteria</taxon>
        <taxon>Bacillati</taxon>
        <taxon>Saganbacteria</taxon>
    </lineage>
</organism>
<gene>
    <name evidence="4" type="ORF">AMJ44_11760</name>
</gene>
<dbReference type="AlphaFoldDB" id="A0A0S7XR20"/>
<dbReference type="PANTHER" id="PTHR12526:SF510">
    <property type="entry name" value="D-INOSITOL 3-PHOSPHATE GLYCOSYLTRANSFERASE"/>
    <property type="match status" value="1"/>
</dbReference>
<dbReference type="Pfam" id="PF13579">
    <property type="entry name" value="Glyco_trans_4_4"/>
    <property type="match status" value="1"/>
</dbReference>
<dbReference type="Proteomes" id="UP000051861">
    <property type="component" value="Unassembled WGS sequence"/>
</dbReference>
<evidence type="ECO:0000259" key="3">
    <source>
        <dbReference type="Pfam" id="PF13579"/>
    </source>
</evidence>
<dbReference type="CDD" id="cd03801">
    <property type="entry name" value="GT4_PimA-like"/>
    <property type="match status" value="1"/>
</dbReference>
<evidence type="ECO:0000256" key="2">
    <source>
        <dbReference type="ARBA" id="ARBA00022679"/>
    </source>
</evidence>
<name>A0A0S7XR20_UNCSA</name>
<dbReference type="SUPFAM" id="SSF53756">
    <property type="entry name" value="UDP-Glycosyltransferase/glycogen phosphorylase"/>
    <property type="match status" value="1"/>
</dbReference>
<reference evidence="4 5" key="1">
    <citation type="journal article" date="2015" name="Microbiome">
        <title>Genomic resolution of linkages in carbon, nitrogen, and sulfur cycling among widespread estuary sediment bacteria.</title>
        <authorList>
            <person name="Baker B.J."/>
            <person name="Lazar C.S."/>
            <person name="Teske A.P."/>
            <person name="Dick G.J."/>
        </authorList>
    </citation>
    <scope>NUCLEOTIDE SEQUENCE [LARGE SCALE GENOMIC DNA]</scope>
    <source>
        <strain evidence="4">DG_54_3</strain>
    </source>
</reference>
<dbReference type="Pfam" id="PF13692">
    <property type="entry name" value="Glyco_trans_1_4"/>
    <property type="match status" value="1"/>
</dbReference>
<protein>
    <submittedName>
        <fullName evidence="4">Glycosyl transferase family 1</fullName>
    </submittedName>
</protein>
<sequence>MKVLLLSRYGNLGASSRVRFYQYLPYLATQGIQVTVANLLKNDYLQDLYGGRRKRFGAIIGAYIRRLGYLLKSNRFDLLWVEYEILPWLPAWGETILSHLGIPYVVDYDDGVFHRYNMHPKAVVRALLGGKIDTVMRRAALVIVGNDYLRDYARKAGAKRVEYIPSVIDLDRYSSTLQPVNPVFTIGWIGSPATVKYLHLVHPALVEVCRNGSSRLVLVGSGQFKLDGVPTEIHPWSEETEVAEIQNFDVGIMPMPDSAWAQGKCGYKLIQYMACARPVVASAVGVARQVIEEGRNGFLATTIKDWVKAFCALRESDNLREYMGKAGRTKVEAQYCIQITAPLLVSLLMSIG</sequence>
<keyword evidence="2 4" id="KW-0808">Transferase</keyword>
<dbReference type="EMBL" id="LIZX01000154">
    <property type="protein sequence ID" value="KPJ64957.1"/>
    <property type="molecule type" value="Genomic_DNA"/>
</dbReference>
<dbReference type="PANTHER" id="PTHR12526">
    <property type="entry name" value="GLYCOSYLTRANSFERASE"/>
    <property type="match status" value="1"/>
</dbReference>
<proteinExistence type="predicted"/>
<dbReference type="InterPro" id="IPR028098">
    <property type="entry name" value="Glyco_trans_4-like_N"/>
</dbReference>
<evidence type="ECO:0000256" key="1">
    <source>
        <dbReference type="ARBA" id="ARBA00022676"/>
    </source>
</evidence>
<evidence type="ECO:0000313" key="5">
    <source>
        <dbReference type="Proteomes" id="UP000051861"/>
    </source>
</evidence>
<comment type="caution">
    <text evidence="4">The sequence shown here is derived from an EMBL/GenBank/DDBJ whole genome shotgun (WGS) entry which is preliminary data.</text>
</comment>
<keyword evidence="1" id="KW-0328">Glycosyltransferase</keyword>